<dbReference type="EMBL" id="JAGHQM010000558">
    <property type="protein sequence ID" value="KAH0559609.1"/>
    <property type="molecule type" value="Genomic_DNA"/>
</dbReference>
<keyword evidence="3" id="KW-1185">Reference proteome</keyword>
<gene>
    <name evidence="2" type="ORF">GP486_003874</name>
</gene>
<dbReference type="AlphaFoldDB" id="A0A9P8LC38"/>
<reference evidence="2" key="1">
    <citation type="submission" date="2021-03" db="EMBL/GenBank/DDBJ databases">
        <title>Comparative genomics and phylogenomic investigation of the class Geoglossomycetes provide insights into ecological specialization and systematics.</title>
        <authorList>
            <person name="Melie T."/>
            <person name="Pirro S."/>
            <person name="Miller A.N."/>
            <person name="Quandt A."/>
        </authorList>
    </citation>
    <scope>NUCLEOTIDE SEQUENCE</scope>
    <source>
        <strain evidence="2">CAQ_001_2017</strain>
    </source>
</reference>
<evidence type="ECO:0000313" key="2">
    <source>
        <dbReference type="EMBL" id="KAH0559609.1"/>
    </source>
</evidence>
<feature type="region of interest" description="Disordered" evidence="1">
    <location>
        <begin position="31"/>
        <end position="53"/>
    </location>
</feature>
<evidence type="ECO:0000256" key="1">
    <source>
        <dbReference type="SAM" id="MobiDB-lite"/>
    </source>
</evidence>
<dbReference type="Proteomes" id="UP000750711">
    <property type="component" value="Unassembled WGS sequence"/>
</dbReference>
<organism evidence="2 3">
    <name type="scientific">Trichoglossum hirsutum</name>
    <dbReference type="NCBI Taxonomy" id="265104"/>
    <lineage>
        <taxon>Eukaryota</taxon>
        <taxon>Fungi</taxon>
        <taxon>Dikarya</taxon>
        <taxon>Ascomycota</taxon>
        <taxon>Pezizomycotina</taxon>
        <taxon>Geoglossomycetes</taxon>
        <taxon>Geoglossales</taxon>
        <taxon>Geoglossaceae</taxon>
        <taxon>Trichoglossum</taxon>
    </lineage>
</organism>
<accession>A0A9P8LC38</accession>
<evidence type="ECO:0000313" key="3">
    <source>
        <dbReference type="Proteomes" id="UP000750711"/>
    </source>
</evidence>
<comment type="caution">
    <text evidence="2">The sequence shown here is derived from an EMBL/GenBank/DDBJ whole genome shotgun (WGS) entry which is preliminary data.</text>
</comment>
<protein>
    <submittedName>
        <fullName evidence="2">Uncharacterized protein</fullName>
    </submittedName>
</protein>
<proteinExistence type="predicted"/>
<sequence>MFGTGPMRKSTIIKKPVTSLEFNRDGTSLRYSSIESGSSARPHDDSDDNEDLIDYDPHVTEESIDLCWEAPSEISRLVLFWGHPSPQATASIPNQNDRSADVIPSAQNEQLNQAPEKSLLQSTNSTSTLINYRTTTQQVTHGGAVVVGSQLLTHLPRLRQGEETHISLLPCAENDEWVRIVWNKAAQNTYSIYDYQTPHLPSIIYRRQGTIERCSNQSAKRPRLE</sequence>
<name>A0A9P8LC38_9PEZI</name>